<evidence type="ECO:0000259" key="3">
    <source>
        <dbReference type="Pfam" id="PF00248"/>
    </source>
</evidence>
<dbReference type="PANTHER" id="PTHR43364">
    <property type="entry name" value="NADH-SPECIFIC METHYLGLYOXAL REDUCTASE-RELATED"/>
    <property type="match status" value="1"/>
</dbReference>
<dbReference type="GO" id="GO:0016491">
    <property type="term" value="F:oxidoreductase activity"/>
    <property type="evidence" value="ECO:0007669"/>
    <property type="project" value="UniProtKB-KW"/>
</dbReference>
<feature type="domain" description="NADP-dependent oxidoreductase" evidence="3">
    <location>
        <begin position="8"/>
        <end position="305"/>
    </location>
</feature>
<comment type="caution">
    <text evidence="4">The sequence shown here is derived from an EMBL/GenBank/DDBJ whole genome shotgun (WGS) entry which is preliminary data.</text>
</comment>
<dbReference type="Pfam" id="PF00248">
    <property type="entry name" value="Aldo_ket_red"/>
    <property type="match status" value="1"/>
</dbReference>
<dbReference type="EMBL" id="MDYN01000015">
    <property type="protein sequence ID" value="OQD83779.1"/>
    <property type="molecule type" value="Genomic_DNA"/>
</dbReference>
<proteinExistence type="inferred from homology"/>
<evidence type="ECO:0000313" key="5">
    <source>
        <dbReference type="Proteomes" id="UP000191672"/>
    </source>
</evidence>
<name>A0A1V6Q3F3_9EURO</name>
<reference evidence="5" key="1">
    <citation type="journal article" date="2017" name="Nat. Microbiol.">
        <title>Global analysis of biosynthetic gene clusters reveals vast potential of secondary metabolite production in Penicillium species.</title>
        <authorList>
            <person name="Nielsen J.C."/>
            <person name="Grijseels S."/>
            <person name="Prigent S."/>
            <person name="Ji B."/>
            <person name="Dainat J."/>
            <person name="Nielsen K.F."/>
            <person name="Frisvad J.C."/>
            <person name="Workman M."/>
            <person name="Nielsen J."/>
        </authorList>
    </citation>
    <scope>NUCLEOTIDE SEQUENCE [LARGE SCALE GENOMIC DNA]</scope>
    <source>
        <strain evidence="5">IBT 31811</strain>
    </source>
</reference>
<dbReference type="STRING" id="416450.A0A1V6Q3F3"/>
<dbReference type="PANTHER" id="PTHR43364:SF4">
    <property type="entry name" value="NAD(P)-LINKED OXIDOREDUCTASE SUPERFAMILY PROTEIN"/>
    <property type="match status" value="1"/>
</dbReference>
<sequence>MDAPGYVFGAQSFGTTWFSGNIDQLMSALKDADIRRFDTAALYPATNPGVSEELLGEYKPENAIIDTKILFFGDGSLSIKNMGKSINDSLDRLQIKKIHNLYAHAPDRTIPIAEQAAYFDHYHKMGLFENLGLSNYTPAMVRTWMEVAIEEGFIMPTVYQGQYNALCRGYEDALFPVLREFGIKFEATSPLAGGFLTGKLSYHPTLQSLEGTRFEVGEGNMVGALYRMWYDQPAYHDAMRELDAMAKEHRTSGAQFALRWLLFHSQLKSPDEVVIGPSHFEQLKTYLDAREAGPLPEDNVEKIDGLFSPLRDLSKTIIEKGWQVTRATLRRYQKPYAKHQIESK</sequence>
<keyword evidence="1" id="KW-0560">Oxidoreductase</keyword>
<protein>
    <recommendedName>
        <fullName evidence="3">NADP-dependent oxidoreductase domain-containing protein</fullName>
    </recommendedName>
</protein>
<evidence type="ECO:0000256" key="2">
    <source>
        <dbReference type="ARBA" id="ARBA00038157"/>
    </source>
</evidence>
<dbReference type="Proteomes" id="UP000191672">
    <property type="component" value="Unassembled WGS sequence"/>
</dbReference>
<dbReference type="InterPro" id="IPR036812">
    <property type="entry name" value="NAD(P)_OxRdtase_dom_sf"/>
</dbReference>
<dbReference type="CDD" id="cd19075">
    <property type="entry name" value="AKR_AKR7A1-5"/>
    <property type="match status" value="1"/>
</dbReference>
<keyword evidence="5" id="KW-1185">Reference proteome</keyword>
<accession>A0A1V6Q3F3</accession>
<evidence type="ECO:0000313" key="4">
    <source>
        <dbReference type="EMBL" id="OQD83779.1"/>
    </source>
</evidence>
<comment type="similarity">
    <text evidence="2">Belongs to the aldo/keto reductase family. Aldo/keto reductase 2 subfamily.</text>
</comment>
<dbReference type="AlphaFoldDB" id="A0A1V6Q3F3"/>
<dbReference type="InterPro" id="IPR050523">
    <property type="entry name" value="AKR_Detox_Biosynth"/>
</dbReference>
<evidence type="ECO:0000256" key="1">
    <source>
        <dbReference type="ARBA" id="ARBA00023002"/>
    </source>
</evidence>
<dbReference type="InterPro" id="IPR023210">
    <property type="entry name" value="NADP_OxRdtase_dom"/>
</dbReference>
<organism evidence="4 5">
    <name type="scientific">Penicillium antarcticum</name>
    <dbReference type="NCBI Taxonomy" id="416450"/>
    <lineage>
        <taxon>Eukaryota</taxon>
        <taxon>Fungi</taxon>
        <taxon>Dikarya</taxon>
        <taxon>Ascomycota</taxon>
        <taxon>Pezizomycotina</taxon>
        <taxon>Eurotiomycetes</taxon>
        <taxon>Eurotiomycetidae</taxon>
        <taxon>Eurotiales</taxon>
        <taxon>Aspergillaceae</taxon>
        <taxon>Penicillium</taxon>
    </lineage>
</organism>
<dbReference type="SUPFAM" id="SSF51430">
    <property type="entry name" value="NAD(P)-linked oxidoreductase"/>
    <property type="match status" value="1"/>
</dbReference>
<gene>
    <name evidence="4" type="ORF">PENANT_c015G02758</name>
</gene>
<dbReference type="Gene3D" id="3.20.20.100">
    <property type="entry name" value="NADP-dependent oxidoreductase domain"/>
    <property type="match status" value="1"/>
</dbReference>